<dbReference type="EMBL" id="KI966420">
    <property type="protein sequence ID" value="EWC46179.1"/>
    <property type="molecule type" value="Genomic_DNA"/>
</dbReference>
<keyword evidence="4 6" id="KW-0472">Membrane</keyword>
<feature type="transmembrane region" description="Helical" evidence="6">
    <location>
        <begin position="44"/>
        <end position="68"/>
    </location>
</feature>
<dbReference type="Pfam" id="PF01284">
    <property type="entry name" value="MARVEL"/>
    <property type="match status" value="1"/>
</dbReference>
<evidence type="ECO:0000313" key="8">
    <source>
        <dbReference type="EMBL" id="EWC46179.1"/>
    </source>
</evidence>
<dbReference type="GO" id="GO:0016020">
    <property type="term" value="C:membrane"/>
    <property type="evidence" value="ECO:0007669"/>
    <property type="project" value="UniProtKB-SubCell"/>
</dbReference>
<evidence type="ECO:0000256" key="3">
    <source>
        <dbReference type="ARBA" id="ARBA00022989"/>
    </source>
</evidence>
<evidence type="ECO:0000256" key="6">
    <source>
        <dbReference type="SAM" id="Phobius"/>
    </source>
</evidence>
<dbReference type="PANTHER" id="PTHR37451">
    <property type="entry name" value="MARVEL DOMAIN"/>
    <property type="match status" value="1"/>
</dbReference>
<feature type="transmembrane region" description="Helical" evidence="6">
    <location>
        <begin position="225"/>
        <end position="247"/>
    </location>
</feature>
<sequence>MASQGPISGAHMPQHAQYNNGNTHPGAAPDFRKMMSTKKPEYPAWLRILPLAILVLTFGVLAMIAYVVNVSGTGEQSLGFNLFACAWGILVLAYIILAIFSIPSIHYNWLILGLSVLSAIFWLTAFAYLASDTHKIFQAIDLINQYASLYSSFSSFSFATKPTVRRAAAAVAGFKLDFAEIDALIEASKAGGLVKRQSYRGDSGVSGIVERYFREFETIRRASRVMAGAAAIGAIIWVLWVVFTVFYCIALRRSSESAPADGAVASYEPKLEQGQGQLPQQPIYPAMPLPPPQQQQQQQAEYITPVQPNTVPVHENFAPVKPEAAQLDPRAQEEQFMTPPPPPSQTAPTPGSYVNPQFGGPAPAPLTQGNLQAYDTPDRGYTVSPLSEMPGSDVGTRAEMPGVRQE</sequence>
<evidence type="ECO:0000256" key="1">
    <source>
        <dbReference type="ARBA" id="ARBA00004141"/>
    </source>
</evidence>
<evidence type="ECO:0000259" key="7">
    <source>
        <dbReference type="Pfam" id="PF01284"/>
    </source>
</evidence>
<dbReference type="HOGENOM" id="CLU_769508_0_0_1"/>
<keyword evidence="9" id="KW-1185">Reference proteome</keyword>
<dbReference type="Proteomes" id="UP000024837">
    <property type="component" value="Unassembled WGS sequence"/>
</dbReference>
<evidence type="ECO:0000256" key="4">
    <source>
        <dbReference type="ARBA" id="ARBA00023136"/>
    </source>
</evidence>
<feature type="compositionally biased region" description="Low complexity" evidence="5">
    <location>
        <begin position="272"/>
        <end position="284"/>
    </location>
</feature>
<proteinExistence type="predicted"/>
<accession>W7HSH3</accession>
<evidence type="ECO:0000313" key="9">
    <source>
        <dbReference type="Proteomes" id="UP000024837"/>
    </source>
</evidence>
<evidence type="ECO:0000256" key="2">
    <source>
        <dbReference type="ARBA" id="ARBA00022692"/>
    </source>
</evidence>
<feature type="transmembrane region" description="Helical" evidence="6">
    <location>
        <begin position="109"/>
        <end position="130"/>
    </location>
</feature>
<reference evidence="8 9" key="1">
    <citation type="submission" date="2013-05" db="EMBL/GenBank/DDBJ databases">
        <title>Drechslerella stenobrocha genome reveals carnivorous origination and mechanical trapping mechanism of predatory fungi.</title>
        <authorList>
            <person name="Liu X."/>
            <person name="Zhang W."/>
            <person name="Liu K."/>
        </authorList>
    </citation>
    <scope>NUCLEOTIDE SEQUENCE [LARGE SCALE GENOMIC DNA]</scope>
    <source>
        <strain evidence="8 9">248</strain>
    </source>
</reference>
<dbReference type="InterPro" id="IPR008253">
    <property type="entry name" value="Marvel"/>
</dbReference>
<gene>
    <name evidence="8" type="ORF">DRE_04557</name>
</gene>
<organism evidence="8 9">
    <name type="scientific">Drechslerella stenobrocha 248</name>
    <dbReference type="NCBI Taxonomy" id="1043628"/>
    <lineage>
        <taxon>Eukaryota</taxon>
        <taxon>Fungi</taxon>
        <taxon>Dikarya</taxon>
        <taxon>Ascomycota</taxon>
        <taxon>Pezizomycotina</taxon>
        <taxon>Orbiliomycetes</taxon>
        <taxon>Orbiliales</taxon>
        <taxon>Orbiliaceae</taxon>
        <taxon>Drechslerella</taxon>
    </lineage>
</organism>
<evidence type="ECO:0000256" key="5">
    <source>
        <dbReference type="SAM" id="MobiDB-lite"/>
    </source>
</evidence>
<comment type="subcellular location">
    <subcellularLocation>
        <location evidence="1">Membrane</location>
        <topology evidence="1">Multi-pass membrane protein</topology>
    </subcellularLocation>
</comment>
<feature type="transmembrane region" description="Helical" evidence="6">
    <location>
        <begin position="80"/>
        <end position="103"/>
    </location>
</feature>
<keyword evidence="3 6" id="KW-1133">Transmembrane helix</keyword>
<dbReference type="OrthoDB" id="2117453at2759"/>
<feature type="region of interest" description="Disordered" evidence="5">
    <location>
        <begin position="271"/>
        <end position="300"/>
    </location>
</feature>
<dbReference type="AlphaFoldDB" id="W7HSH3"/>
<protein>
    <recommendedName>
        <fullName evidence="7">MARVEL domain-containing protein</fullName>
    </recommendedName>
</protein>
<keyword evidence="2 6" id="KW-0812">Transmembrane</keyword>
<dbReference type="PANTHER" id="PTHR37451:SF4">
    <property type="entry name" value="MARVEL DOMAIN-CONTAINING PROTEIN"/>
    <property type="match status" value="1"/>
</dbReference>
<feature type="domain" description="MARVEL" evidence="7">
    <location>
        <begin position="48"/>
        <end position="173"/>
    </location>
</feature>
<name>W7HSH3_9PEZI</name>
<feature type="region of interest" description="Disordered" evidence="5">
    <location>
        <begin position="328"/>
        <end position="406"/>
    </location>
</feature>